<dbReference type="Proteomes" id="UP000029221">
    <property type="component" value="Unassembled WGS sequence"/>
</dbReference>
<dbReference type="InterPro" id="IPR051122">
    <property type="entry name" value="SDR_DHRS6-like"/>
</dbReference>
<evidence type="ECO:0000256" key="2">
    <source>
        <dbReference type="ARBA" id="ARBA00023002"/>
    </source>
</evidence>
<evidence type="ECO:0000256" key="1">
    <source>
        <dbReference type="ARBA" id="ARBA00006484"/>
    </source>
</evidence>
<dbReference type="AlphaFoldDB" id="A0A090Q0Z5"/>
<dbReference type="eggNOG" id="COG1028">
    <property type="taxonomic scope" value="Bacteria"/>
</dbReference>
<gene>
    <name evidence="3" type="ORF">JCM19294_1068</name>
</gene>
<evidence type="ECO:0000313" key="3">
    <source>
        <dbReference type="EMBL" id="GAK96759.1"/>
    </source>
</evidence>
<evidence type="ECO:0000313" key="4">
    <source>
        <dbReference type="Proteomes" id="UP000029221"/>
    </source>
</evidence>
<dbReference type="InterPro" id="IPR036291">
    <property type="entry name" value="NAD(P)-bd_dom_sf"/>
</dbReference>
<dbReference type="Gene3D" id="3.40.50.720">
    <property type="entry name" value="NAD(P)-binding Rossmann-like Domain"/>
    <property type="match status" value="1"/>
</dbReference>
<sequence length="232" mass="25001">MSKNILLIGGSHGIGNAIVQHMHQDHNLFVASRENENLPDNVTHISFDATTDELDVSQLPESLDGFVYCPGSINLKPFKMLKQEHFEDDMNINFFSLLKVTRTVLPLLTKDGNSSIVYFSTVAVGTGMPFHTSVAAAKGAIEGYAKALAAEYAPTVRVNVVAPSLVDTPLAGRLLNNDAKKEKMGDLHPLKRVGTADDIASVTKFLLEQNNGWITGQVIGVDGGKSTLNLGN</sequence>
<dbReference type="PANTHER" id="PTHR43477">
    <property type="entry name" value="DIHYDROANTICAPSIN 7-DEHYDROGENASE"/>
    <property type="match status" value="1"/>
</dbReference>
<dbReference type="SUPFAM" id="SSF51735">
    <property type="entry name" value="NAD(P)-binding Rossmann-fold domains"/>
    <property type="match status" value="1"/>
</dbReference>
<keyword evidence="4" id="KW-1185">Reference proteome</keyword>
<organism evidence="3 4">
    <name type="scientific">Nonlabens tegetincola</name>
    <dbReference type="NCBI Taxonomy" id="323273"/>
    <lineage>
        <taxon>Bacteria</taxon>
        <taxon>Pseudomonadati</taxon>
        <taxon>Bacteroidota</taxon>
        <taxon>Flavobacteriia</taxon>
        <taxon>Flavobacteriales</taxon>
        <taxon>Flavobacteriaceae</taxon>
        <taxon>Nonlabens</taxon>
    </lineage>
</organism>
<name>A0A090Q0Z5_9FLAO</name>
<dbReference type="EMBL" id="BBML01000003">
    <property type="protein sequence ID" value="GAK96759.1"/>
    <property type="molecule type" value="Genomic_DNA"/>
</dbReference>
<dbReference type="GO" id="GO:0016491">
    <property type="term" value="F:oxidoreductase activity"/>
    <property type="evidence" value="ECO:0007669"/>
    <property type="project" value="UniProtKB-KW"/>
</dbReference>
<dbReference type="CDD" id="cd05233">
    <property type="entry name" value="SDR_c"/>
    <property type="match status" value="1"/>
</dbReference>
<proteinExistence type="inferred from homology"/>
<accession>A0A090Q0Z5</accession>
<comment type="caution">
    <text evidence="3">The sequence shown here is derived from an EMBL/GenBank/DDBJ whole genome shotgun (WGS) entry which is preliminary data.</text>
</comment>
<dbReference type="STRING" id="319236.BST91_03060"/>
<dbReference type="PRINTS" id="PR00081">
    <property type="entry name" value="GDHRDH"/>
</dbReference>
<reference evidence="3" key="1">
    <citation type="journal article" date="2014" name="Genome Announc.">
        <title>Draft Genome Sequences of Marine Flavobacterium Nonlabens Strains NR17, NR24, NR27, NR32, NR33, and Ara13.</title>
        <authorList>
            <person name="Nakanishi M."/>
            <person name="Meirelles P."/>
            <person name="Suzuki R."/>
            <person name="Takatani N."/>
            <person name="Mino S."/>
            <person name="Suda W."/>
            <person name="Oshima K."/>
            <person name="Hattori M."/>
            <person name="Ohkuma M."/>
            <person name="Hosokawa M."/>
            <person name="Miyashita K."/>
            <person name="Thompson F.L."/>
            <person name="Niwa A."/>
            <person name="Sawabe T."/>
            <person name="Sawabe T."/>
        </authorList>
    </citation>
    <scope>NUCLEOTIDE SEQUENCE [LARGE SCALE GENOMIC DNA]</scope>
    <source>
        <strain evidence="3">JCM 19294</strain>
    </source>
</reference>
<dbReference type="PANTHER" id="PTHR43477:SF1">
    <property type="entry name" value="DIHYDROANTICAPSIN 7-DEHYDROGENASE"/>
    <property type="match status" value="1"/>
</dbReference>
<keyword evidence="2" id="KW-0560">Oxidoreductase</keyword>
<comment type="similarity">
    <text evidence="1">Belongs to the short-chain dehydrogenases/reductases (SDR) family.</text>
</comment>
<dbReference type="InterPro" id="IPR002347">
    <property type="entry name" value="SDR_fam"/>
</dbReference>
<dbReference type="RefSeq" id="WP_042278244.1">
    <property type="nucleotide sequence ID" value="NZ_BBML01000003.1"/>
</dbReference>
<dbReference type="Pfam" id="PF13561">
    <property type="entry name" value="adh_short_C2"/>
    <property type="match status" value="1"/>
</dbReference>
<protein>
    <submittedName>
        <fullName evidence="3">CoG1028</fullName>
    </submittedName>
</protein>